<gene>
    <name evidence="2" type="ORF">K432DRAFT_448797</name>
</gene>
<organism evidence="2 3">
    <name type="scientific">Lepidopterella palustris CBS 459.81</name>
    <dbReference type="NCBI Taxonomy" id="1314670"/>
    <lineage>
        <taxon>Eukaryota</taxon>
        <taxon>Fungi</taxon>
        <taxon>Dikarya</taxon>
        <taxon>Ascomycota</taxon>
        <taxon>Pezizomycotina</taxon>
        <taxon>Dothideomycetes</taxon>
        <taxon>Pleosporomycetidae</taxon>
        <taxon>Mytilinidiales</taxon>
        <taxon>Argynnaceae</taxon>
        <taxon>Lepidopterella</taxon>
    </lineage>
</organism>
<accession>A0A8E2EDN0</accession>
<name>A0A8E2EDN0_9PEZI</name>
<feature type="transmembrane region" description="Helical" evidence="1">
    <location>
        <begin position="53"/>
        <end position="76"/>
    </location>
</feature>
<proteinExistence type="predicted"/>
<dbReference type="AlphaFoldDB" id="A0A8E2EDN0"/>
<protein>
    <submittedName>
        <fullName evidence="2">Uncharacterized protein</fullName>
    </submittedName>
</protein>
<keyword evidence="1" id="KW-0472">Membrane</keyword>
<evidence type="ECO:0000313" key="2">
    <source>
        <dbReference type="EMBL" id="OCK81825.1"/>
    </source>
</evidence>
<evidence type="ECO:0000313" key="3">
    <source>
        <dbReference type="Proteomes" id="UP000250266"/>
    </source>
</evidence>
<dbReference type="Proteomes" id="UP000250266">
    <property type="component" value="Unassembled WGS sequence"/>
</dbReference>
<sequence>MVALRPPKEPGWLKQQIEGALKLIPWRFAQDLRIKTADKFIYLFNDARIQSGATAITASLMPMLLVLPVLTCYVLVTKVSSSKGYGGCTGCFFSSLLFSPPWHSSGKQSDIRSLEPLQQTLLISFANIARSLWCFWGMRRN</sequence>
<keyword evidence="1" id="KW-1133">Transmembrane helix</keyword>
<reference evidence="2 3" key="1">
    <citation type="journal article" date="2016" name="Nat. Commun.">
        <title>Ectomycorrhizal ecology is imprinted in the genome of the dominant symbiotic fungus Cenococcum geophilum.</title>
        <authorList>
            <consortium name="DOE Joint Genome Institute"/>
            <person name="Peter M."/>
            <person name="Kohler A."/>
            <person name="Ohm R.A."/>
            <person name="Kuo A."/>
            <person name="Krutzmann J."/>
            <person name="Morin E."/>
            <person name="Arend M."/>
            <person name="Barry K.W."/>
            <person name="Binder M."/>
            <person name="Choi C."/>
            <person name="Clum A."/>
            <person name="Copeland A."/>
            <person name="Grisel N."/>
            <person name="Haridas S."/>
            <person name="Kipfer T."/>
            <person name="LaButti K."/>
            <person name="Lindquist E."/>
            <person name="Lipzen A."/>
            <person name="Maire R."/>
            <person name="Meier B."/>
            <person name="Mihaltcheva S."/>
            <person name="Molinier V."/>
            <person name="Murat C."/>
            <person name="Poggeler S."/>
            <person name="Quandt C.A."/>
            <person name="Sperisen C."/>
            <person name="Tritt A."/>
            <person name="Tisserant E."/>
            <person name="Crous P.W."/>
            <person name="Henrissat B."/>
            <person name="Nehls U."/>
            <person name="Egli S."/>
            <person name="Spatafora J.W."/>
            <person name="Grigoriev I.V."/>
            <person name="Martin F.M."/>
        </authorList>
    </citation>
    <scope>NUCLEOTIDE SEQUENCE [LARGE SCALE GENOMIC DNA]</scope>
    <source>
        <strain evidence="2 3">CBS 459.81</strain>
    </source>
</reference>
<feature type="non-terminal residue" evidence="2">
    <location>
        <position position="1"/>
    </location>
</feature>
<keyword evidence="1" id="KW-0812">Transmembrane</keyword>
<keyword evidence="3" id="KW-1185">Reference proteome</keyword>
<evidence type="ECO:0000256" key="1">
    <source>
        <dbReference type="SAM" id="Phobius"/>
    </source>
</evidence>
<dbReference type="EMBL" id="KV744907">
    <property type="protein sequence ID" value="OCK81825.1"/>
    <property type="molecule type" value="Genomic_DNA"/>
</dbReference>